<accession>A0A3V8XFE0</accession>
<proteinExistence type="predicted"/>
<comment type="caution">
    <text evidence="1">The sequence shown here is derived from an EMBL/GenBank/DDBJ whole genome shotgun (WGS) entry which is preliminary data.</text>
</comment>
<dbReference type="InterPro" id="IPR035411">
    <property type="entry name" value="Putative_G5P"/>
</dbReference>
<protein>
    <submittedName>
        <fullName evidence="1">DNA-binding protein</fullName>
    </submittedName>
</protein>
<sequence>MSDYGLFIKGKMLGARQQPKRNGQGYYNEIGVELEIPNGFGGVKQDLIIIRVSQSLVNAGVLNCASKLTGKFVQIPVYVRPWSMDGREGVTYNLSSDSVIKETKKES</sequence>
<evidence type="ECO:0000313" key="1">
    <source>
        <dbReference type="EMBL" id="EBO8589314.1"/>
    </source>
</evidence>
<name>A0A3V8XFE0_SALMO</name>
<keyword evidence="1" id="KW-0238">DNA-binding</keyword>
<dbReference type="GO" id="GO:0003677">
    <property type="term" value="F:DNA binding"/>
    <property type="evidence" value="ECO:0007669"/>
    <property type="project" value="UniProtKB-KW"/>
</dbReference>
<dbReference type="AlphaFoldDB" id="A0A3V8XFE0"/>
<dbReference type="Pfam" id="PF17426">
    <property type="entry name" value="Putative_G5P"/>
    <property type="match status" value="1"/>
</dbReference>
<gene>
    <name evidence="1" type="ORF">EIC46_21550</name>
</gene>
<organism evidence="1">
    <name type="scientific">Salmonella montevideo</name>
    <dbReference type="NCBI Taxonomy" id="115981"/>
    <lineage>
        <taxon>Bacteria</taxon>
        <taxon>Pseudomonadati</taxon>
        <taxon>Pseudomonadota</taxon>
        <taxon>Gammaproteobacteria</taxon>
        <taxon>Enterobacterales</taxon>
        <taxon>Enterobacteriaceae</taxon>
        <taxon>Salmonella</taxon>
    </lineage>
</organism>
<dbReference type="EMBL" id="AAGJVW010000048">
    <property type="protein sequence ID" value="EBO8589314.1"/>
    <property type="molecule type" value="Genomic_DNA"/>
</dbReference>
<reference evidence="1" key="1">
    <citation type="submission" date="2019-06" db="EMBL/GenBank/DDBJ databases">
        <authorList>
            <consortium name="NARMS: The National Antimicrobial Resistance Monitoring System"/>
        </authorList>
    </citation>
    <scope>NUCLEOTIDE SEQUENCE</scope>
    <source>
        <strain evidence="1">FSIS11815944</strain>
    </source>
</reference>